<feature type="domain" description="Fatty acyl-CoA reductase C-terminal" evidence="1">
    <location>
        <begin position="42"/>
        <end position="110"/>
    </location>
</feature>
<reference evidence="2 3" key="1">
    <citation type="submission" date="2022-03" db="EMBL/GenBank/DDBJ databases">
        <authorList>
            <person name="Macdonald S."/>
            <person name="Ahmed S."/>
            <person name="Newling K."/>
        </authorList>
    </citation>
    <scope>NUCLEOTIDE SEQUENCE [LARGE SCALE GENOMIC DNA]</scope>
</reference>
<evidence type="ECO:0000259" key="1">
    <source>
        <dbReference type="Pfam" id="PF03015"/>
    </source>
</evidence>
<dbReference type="PANTHER" id="PTHR11011:SF66">
    <property type="entry name" value="FATTY ACYL-COA REDUCTASE 6, CHLOROPLASTIC"/>
    <property type="match status" value="1"/>
</dbReference>
<evidence type="ECO:0000313" key="3">
    <source>
        <dbReference type="Proteomes" id="UP001642260"/>
    </source>
</evidence>
<dbReference type="PANTHER" id="PTHR11011">
    <property type="entry name" value="MALE STERILITY PROTEIN 2-RELATED"/>
    <property type="match status" value="1"/>
</dbReference>
<dbReference type="Pfam" id="PF03015">
    <property type="entry name" value="Sterile"/>
    <property type="match status" value="1"/>
</dbReference>
<organism evidence="2 3">
    <name type="scientific">Eruca vesicaria subsp. sativa</name>
    <name type="common">Garden rocket</name>
    <name type="synonym">Eruca sativa</name>
    <dbReference type="NCBI Taxonomy" id="29727"/>
    <lineage>
        <taxon>Eukaryota</taxon>
        <taxon>Viridiplantae</taxon>
        <taxon>Streptophyta</taxon>
        <taxon>Embryophyta</taxon>
        <taxon>Tracheophyta</taxon>
        <taxon>Spermatophyta</taxon>
        <taxon>Magnoliopsida</taxon>
        <taxon>eudicotyledons</taxon>
        <taxon>Gunneridae</taxon>
        <taxon>Pentapetalae</taxon>
        <taxon>rosids</taxon>
        <taxon>malvids</taxon>
        <taxon>Brassicales</taxon>
        <taxon>Brassicaceae</taxon>
        <taxon>Brassiceae</taxon>
        <taxon>Eruca</taxon>
    </lineage>
</organism>
<dbReference type="AlphaFoldDB" id="A0ABC8KMQ3"/>
<gene>
    <name evidence="2" type="ORF">ERUC_LOCUS26257</name>
</gene>
<dbReference type="CDD" id="cd09071">
    <property type="entry name" value="FAR_C"/>
    <property type="match status" value="1"/>
</dbReference>
<dbReference type="EMBL" id="CAKOAT010286265">
    <property type="protein sequence ID" value="CAH8360501.1"/>
    <property type="molecule type" value="Genomic_DNA"/>
</dbReference>
<accession>A0ABC8KMQ3</accession>
<name>A0ABC8KMQ3_ERUVS</name>
<dbReference type="Proteomes" id="UP001642260">
    <property type="component" value="Unassembled WGS sequence"/>
</dbReference>
<evidence type="ECO:0000313" key="2">
    <source>
        <dbReference type="EMBL" id="CAH8360501.1"/>
    </source>
</evidence>
<sequence>MKFHNSLEDYTSSVSNRIAKQEGEMSSGRIEFLTMLSMKGKRKLKYLVSLARTYQPYTFFQARFDNTNTRSLIQKLSMEERRMFGFNGRDIDWEHYIVNVHLPGLKRELFRRRSSYKNSIKTDQDFSPGCVIT</sequence>
<dbReference type="InterPro" id="IPR033640">
    <property type="entry name" value="FAR_C"/>
</dbReference>
<protein>
    <recommendedName>
        <fullName evidence="1">Fatty acyl-CoA reductase C-terminal domain-containing protein</fullName>
    </recommendedName>
</protein>
<dbReference type="InterPro" id="IPR026055">
    <property type="entry name" value="FAR"/>
</dbReference>
<keyword evidence="3" id="KW-1185">Reference proteome</keyword>
<proteinExistence type="predicted"/>
<comment type="caution">
    <text evidence="2">The sequence shown here is derived from an EMBL/GenBank/DDBJ whole genome shotgun (WGS) entry which is preliminary data.</text>
</comment>